<dbReference type="EMBL" id="CAJOBB010004633">
    <property type="protein sequence ID" value="CAF4096985.1"/>
    <property type="molecule type" value="Genomic_DNA"/>
</dbReference>
<evidence type="ECO:0000256" key="2">
    <source>
        <dbReference type="ARBA" id="ARBA00022676"/>
    </source>
</evidence>
<dbReference type="GO" id="GO:0106274">
    <property type="term" value="F:NAD+-protein-arginine ADP-ribosyltransferase activity"/>
    <property type="evidence" value="ECO:0007669"/>
    <property type="project" value="UniProtKB-EC"/>
</dbReference>
<dbReference type="InterPro" id="IPR022365">
    <property type="entry name" value="Clathrin_H-chain_propeller_rpt"/>
</dbReference>
<dbReference type="InterPro" id="IPR016025">
    <property type="entry name" value="Clathrin_H-chain_N"/>
</dbReference>
<feature type="compositionally biased region" description="Polar residues" evidence="7">
    <location>
        <begin position="230"/>
        <end position="257"/>
    </location>
</feature>
<keyword evidence="6" id="KW-0520">NAD</keyword>
<keyword evidence="6" id="KW-0521">NADP</keyword>
<dbReference type="GO" id="GO:0030130">
    <property type="term" value="C:clathrin coat of trans-Golgi network vesicle"/>
    <property type="evidence" value="ECO:0007669"/>
    <property type="project" value="InterPro"/>
</dbReference>
<evidence type="ECO:0000256" key="4">
    <source>
        <dbReference type="ARBA" id="ARBA00022695"/>
    </source>
</evidence>
<comment type="similarity">
    <text evidence="1 6">Belongs to the Arg-specific ADP-ribosyltransferase family.</text>
</comment>
<feature type="non-terminal residue" evidence="8">
    <location>
        <position position="633"/>
    </location>
</feature>
<keyword evidence="4" id="KW-0548">Nucleotidyltransferase</keyword>
<dbReference type="GO" id="GO:0006886">
    <property type="term" value="P:intracellular protein transport"/>
    <property type="evidence" value="ECO:0007669"/>
    <property type="project" value="InterPro"/>
</dbReference>
<sequence length="633" mass="72343">MNRFSDIDVTLKRLPAVYGYHSEGLVSVEKALEPIESQINELKLYIKAAKKYCHFPSEDGLTRDESAAVYIYTMEWGKTSLYHLLNKALRDANRQNIRIWYPYLKLFDTALDKLPTVKDSVWRGVPLSIGKNFTKDQVFTWWTVNSCSSSVNVIKNFFGNNKSSTLFLIQTINGKKISGYTAYESEDEVVLKIGTQFRVKSDPLEQSNQSHIVHLMEIDDNDDKEPLAPTMNNLKLTSTPSNQRAPNTSQLRQSTFVSHVPQPKPESKPEPKPEPEPEPPKLKPPEFATPGTYAELRCKGRPCVKCQKCRDWRFRGNQDQWNWVCNHRNWDQADWGRWYNADKKLLKKRHSGTCFFDDGDLYYFDDGLRDEFSSFFRGRRHRDHLQNVGINVANIGFSSLTMESDKFICVREKVNDTAFVIMIDMADPKNPIKRPITADSAIMNPASKVIALKAGKTLQIFNIELRTRMKTFNMAEDCIFWKWVSVNTIGIVTETSVYHWTMEGDSQPVKMFDRHQSLQGCQIINYRTDESLQWLLVNGIQAQGGRVVGRMQLYSIERKVSQPIEGHAAAFTQFKLDGNKKPSTLFSFAVRGPQGGKLHIIEVGTPAPDNQAFQKKAIDVQFPAEAPNDFPVA</sequence>
<evidence type="ECO:0000256" key="1">
    <source>
        <dbReference type="ARBA" id="ARBA00009558"/>
    </source>
</evidence>
<evidence type="ECO:0000256" key="5">
    <source>
        <dbReference type="ARBA" id="ARBA00047597"/>
    </source>
</evidence>
<comment type="catalytic activity">
    <reaction evidence="5 6">
        <text>L-arginyl-[protein] + NAD(+) = N(omega)-(ADP-D-ribosyl)-L-arginyl-[protein] + nicotinamide + H(+)</text>
        <dbReference type="Rhea" id="RHEA:19149"/>
        <dbReference type="Rhea" id="RHEA-COMP:10532"/>
        <dbReference type="Rhea" id="RHEA-COMP:15087"/>
        <dbReference type="ChEBI" id="CHEBI:15378"/>
        <dbReference type="ChEBI" id="CHEBI:17154"/>
        <dbReference type="ChEBI" id="CHEBI:29965"/>
        <dbReference type="ChEBI" id="CHEBI:57540"/>
        <dbReference type="ChEBI" id="CHEBI:142554"/>
        <dbReference type="EC" id="2.4.2.31"/>
    </reaction>
</comment>
<organism evidence="8 9">
    <name type="scientific">Adineta steineri</name>
    <dbReference type="NCBI Taxonomy" id="433720"/>
    <lineage>
        <taxon>Eukaryota</taxon>
        <taxon>Metazoa</taxon>
        <taxon>Spiralia</taxon>
        <taxon>Gnathifera</taxon>
        <taxon>Rotifera</taxon>
        <taxon>Eurotatoria</taxon>
        <taxon>Bdelloidea</taxon>
        <taxon>Adinetida</taxon>
        <taxon>Adinetidae</taxon>
        <taxon>Adineta</taxon>
    </lineage>
</organism>
<gene>
    <name evidence="8" type="ORF">KXQ929_LOCUS34300</name>
</gene>
<keyword evidence="3 6" id="KW-0808">Transferase</keyword>
<dbReference type="PANTHER" id="PTHR10292:SF1">
    <property type="entry name" value="CLATHRIN HEAVY CHAIN"/>
    <property type="match status" value="1"/>
</dbReference>
<dbReference type="GO" id="GO:0071439">
    <property type="term" value="C:clathrin complex"/>
    <property type="evidence" value="ECO:0007669"/>
    <property type="project" value="TreeGrafter"/>
</dbReference>
<dbReference type="GO" id="GO:0032051">
    <property type="term" value="F:clathrin light chain binding"/>
    <property type="evidence" value="ECO:0007669"/>
    <property type="project" value="TreeGrafter"/>
</dbReference>
<proteinExistence type="inferred from homology"/>
<dbReference type="GO" id="GO:0030132">
    <property type="term" value="C:clathrin coat of coated pit"/>
    <property type="evidence" value="ECO:0007669"/>
    <property type="project" value="InterPro"/>
</dbReference>
<dbReference type="GO" id="GO:0016779">
    <property type="term" value="F:nucleotidyltransferase activity"/>
    <property type="evidence" value="ECO:0007669"/>
    <property type="project" value="UniProtKB-KW"/>
</dbReference>
<dbReference type="Proteomes" id="UP000663868">
    <property type="component" value="Unassembled WGS sequence"/>
</dbReference>
<dbReference type="Pfam" id="PF01129">
    <property type="entry name" value="ART"/>
    <property type="match status" value="1"/>
</dbReference>
<accession>A0A819UHC8</accession>
<dbReference type="SUPFAM" id="SSF56399">
    <property type="entry name" value="ADP-ribosylation"/>
    <property type="match status" value="1"/>
</dbReference>
<dbReference type="GO" id="GO:0005198">
    <property type="term" value="F:structural molecule activity"/>
    <property type="evidence" value="ECO:0007669"/>
    <property type="project" value="InterPro"/>
</dbReference>
<dbReference type="AlphaFoldDB" id="A0A819UHC8"/>
<dbReference type="EC" id="2.4.2.31" evidence="6"/>
<name>A0A819UHC8_9BILA</name>
<evidence type="ECO:0000256" key="3">
    <source>
        <dbReference type="ARBA" id="ARBA00022679"/>
    </source>
</evidence>
<evidence type="ECO:0000313" key="8">
    <source>
        <dbReference type="EMBL" id="CAF4096985.1"/>
    </source>
</evidence>
<dbReference type="Pfam" id="PF01394">
    <property type="entry name" value="Clathrin_propel"/>
    <property type="match status" value="2"/>
</dbReference>
<dbReference type="GO" id="GO:0006898">
    <property type="term" value="P:receptor-mediated endocytosis"/>
    <property type="evidence" value="ECO:0007669"/>
    <property type="project" value="TreeGrafter"/>
</dbReference>
<keyword evidence="2 6" id="KW-0328">Glycosyltransferase</keyword>
<dbReference type="GO" id="GO:0045334">
    <property type="term" value="C:clathrin-coated endocytic vesicle"/>
    <property type="evidence" value="ECO:0007669"/>
    <property type="project" value="TreeGrafter"/>
</dbReference>
<evidence type="ECO:0000256" key="7">
    <source>
        <dbReference type="SAM" id="MobiDB-lite"/>
    </source>
</evidence>
<dbReference type="PANTHER" id="PTHR10292">
    <property type="entry name" value="CLATHRIN HEAVY CHAIN RELATED"/>
    <property type="match status" value="1"/>
</dbReference>
<comment type="caution">
    <text evidence="8">The sequence shown here is derived from an EMBL/GenBank/DDBJ whole genome shotgun (WGS) entry which is preliminary data.</text>
</comment>
<evidence type="ECO:0000256" key="6">
    <source>
        <dbReference type="RuleBase" id="RU361228"/>
    </source>
</evidence>
<dbReference type="SUPFAM" id="SSF50989">
    <property type="entry name" value="Clathrin heavy-chain terminal domain"/>
    <property type="match status" value="1"/>
</dbReference>
<dbReference type="Gene3D" id="3.90.176.10">
    <property type="entry name" value="Toxin ADP-ribosyltransferase, Chain A, domain 1"/>
    <property type="match status" value="1"/>
</dbReference>
<protein>
    <recommendedName>
        <fullName evidence="6">NAD(P)(+)--arginine ADP-ribosyltransferase</fullName>
        <ecNumber evidence="6">2.4.2.31</ecNumber>
    </recommendedName>
    <alternativeName>
        <fullName evidence="6">Mono(ADP-ribosyl)transferase</fullName>
    </alternativeName>
</protein>
<feature type="region of interest" description="Disordered" evidence="7">
    <location>
        <begin position="220"/>
        <end position="288"/>
    </location>
</feature>
<reference evidence="8" key="1">
    <citation type="submission" date="2021-02" db="EMBL/GenBank/DDBJ databases">
        <authorList>
            <person name="Nowell W R."/>
        </authorList>
    </citation>
    <scope>NUCLEOTIDE SEQUENCE</scope>
</reference>
<feature type="compositionally biased region" description="Basic and acidic residues" evidence="7">
    <location>
        <begin position="265"/>
        <end position="284"/>
    </location>
</feature>
<evidence type="ECO:0000313" key="9">
    <source>
        <dbReference type="Proteomes" id="UP000663868"/>
    </source>
</evidence>
<dbReference type="PROSITE" id="PS51996">
    <property type="entry name" value="TR_MART"/>
    <property type="match status" value="1"/>
</dbReference>
<dbReference type="InterPro" id="IPR000768">
    <property type="entry name" value="ART"/>
</dbReference>
<dbReference type="Gene3D" id="2.130.10.110">
    <property type="entry name" value="Clathrin heavy-chain terminal domain"/>
    <property type="match status" value="1"/>
</dbReference>